<comment type="caution">
    <text evidence="3">The sequence shown here is derived from an EMBL/GenBank/DDBJ whole genome shotgun (WGS) entry which is preliminary data.</text>
</comment>
<sequence>MSNSLTIKCLLLVNFSLQALAMNTLWCDSLDATRDQMLRWDFGTFIGPPRSEPVPSGPPLSRVPGCRAYRKKPACGAPRGPQWLKPASRECGPAGKPTRGLVLDKGERPLDKSVWPFPVAVEKGGGACAENAPCH</sequence>
<organism evidence="3 4">
    <name type="scientific">Pleurodeles waltl</name>
    <name type="common">Iberian ribbed newt</name>
    <dbReference type="NCBI Taxonomy" id="8319"/>
    <lineage>
        <taxon>Eukaryota</taxon>
        <taxon>Metazoa</taxon>
        <taxon>Chordata</taxon>
        <taxon>Craniata</taxon>
        <taxon>Vertebrata</taxon>
        <taxon>Euteleostomi</taxon>
        <taxon>Amphibia</taxon>
        <taxon>Batrachia</taxon>
        <taxon>Caudata</taxon>
        <taxon>Salamandroidea</taxon>
        <taxon>Salamandridae</taxon>
        <taxon>Pleurodelinae</taxon>
        <taxon>Pleurodeles</taxon>
    </lineage>
</organism>
<feature type="region of interest" description="Disordered" evidence="1">
    <location>
        <begin position="86"/>
        <end position="105"/>
    </location>
</feature>
<evidence type="ECO:0000256" key="2">
    <source>
        <dbReference type="SAM" id="SignalP"/>
    </source>
</evidence>
<dbReference type="EMBL" id="JANPWB010000008">
    <property type="protein sequence ID" value="KAJ1160331.1"/>
    <property type="molecule type" value="Genomic_DNA"/>
</dbReference>
<feature type="chain" id="PRO_5043395281" description="Secreted protein" evidence="2">
    <location>
        <begin position="22"/>
        <end position="135"/>
    </location>
</feature>
<proteinExistence type="predicted"/>
<dbReference type="Proteomes" id="UP001066276">
    <property type="component" value="Chromosome 4_2"/>
</dbReference>
<gene>
    <name evidence="3" type="ORF">NDU88_000833</name>
</gene>
<reference evidence="3" key="1">
    <citation type="journal article" date="2022" name="bioRxiv">
        <title>Sequencing and chromosome-scale assembly of the giantPleurodeles waltlgenome.</title>
        <authorList>
            <person name="Brown T."/>
            <person name="Elewa A."/>
            <person name="Iarovenko S."/>
            <person name="Subramanian E."/>
            <person name="Araus A.J."/>
            <person name="Petzold A."/>
            <person name="Susuki M."/>
            <person name="Suzuki K.-i.T."/>
            <person name="Hayashi T."/>
            <person name="Toyoda A."/>
            <person name="Oliveira C."/>
            <person name="Osipova E."/>
            <person name="Leigh N.D."/>
            <person name="Simon A."/>
            <person name="Yun M.H."/>
        </authorList>
    </citation>
    <scope>NUCLEOTIDE SEQUENCE</scope>
    <source>
        <strain evidence="3">20211129_DDA</strain>
        <tissue evidence="3">Liver</tissue>
    </source>
</reference>
<dbReference type="AlphaFoldDB" id="A0AAV7S8Z7"/>
<protein>
    <recommendedName>
        <fullName evidence="5">Secreted protein</fullName>
    </recommendedName>
</protein>
<evidence type="ECO:0008006" key="5">
    <source>
        <dbReference type="Google" id="ProtNLM"/>
    </source>
</evidence>
<evidence type="ECO:0000313" key="4">
    <source>
        <dbReference type="Proteomes" id="UP001066276"/>
    </source>
</evidence>
<keyword evidence="2" id="KW-0732">Signal</keyword>
<name>A0AAV7S8Z7_PLEWA</name>
<accession>A0AAV7S8Z7</accession>
<evidence type="ECO:0000313" key="3">
    <source>
        <dbReference type="EMBL" id="KAJ1160331.1"/>
    </source>
</evidence>
<evidence type="ECO:0000256" key="1">
    <source>
        <dbReference type="SAM" id="MobiDB-lite"/>
    </source>
</evidence>
<feature type="signal peptide" evidence="2">
    <location>
        <begin position="1"/>
        <end position="21"/>
    </location>
</feature>
<keyword evidence="4" id="KW-1185">Reference proteome</keyword>